<reference evidence="1 2" key="1">
    <citation type="submission" date="2019-06" db="EMBL/GenBank/DDBJ databases">
        <title>Genome Sequence of the Brown Rot Fungal Pathogen Monilinia fructicola.</title>
        <authorList>
            <person name="De Miccolis Angelini R.M."/>
            <person name="Landi L."/>
            <person name="Abate D."/>
            <person name="Pollastro S."/>
            <person name="Romanazzi G."/>
            <person name="Faretra F."/>
        </authorList>
    </citation>
    <scope>NUCLEOTIDE SEQUENCE [LARGE SCALE GENOMIC DNA]</scope>
    <source>
        <strain evidence="1 2">Mfrc123</strain>
    </source>
</reference>
<dbReference type="EMBL" id="VICG01000014">
    <property type="protein sequence ID" value="KAA8565243.1"/>
    <property type="molecule type" value="Genomic_DNA"/>
</dbReference>
<accession>A0A5M9JA66</accession>
<evidence type="ECO:0000313" key="1">
    <source>
        <dbReference type="EMBL" id="KAA8565243.1"/>
    </source>
</evidence>
<dbReference type="AlphaFoldDB" id="A0A5M9JA66"/>
<organism evidence="1 2">
    <name type="scientific">Monilinia fructicola</name>
    <name type="common">Brown rot fungus</name>
    <name type="synonym">Ciboria fructicola</name>
    <dbReference type="NCBI Taxonomy" id="38448"/>
    <lineage>
        <taxon>Eukaryota</taxon>
        <taxon>Fungi</taxon>
        <taxon>Dikarya</taxon>
        <taxon>Ascomycota</taxon>
        <taxon>Pezizomycotina</taxon>
        <taxon>Leotiomycetes</taxon>
        <taxon>Helotiales</taxon>
        <taxon>Sclerotiniaceae</taxon>
        <taxon>Monilinia</taxon>
    </lineage>
</organism>
<proteinExistence type="predicted"/>
<evidence type="ECO:0000313" key="2">
    <source>
        <dbReference type="Proteomes" id="UP000322873"/>
    </source>
</evidence>
<name>A0A5M9JA66_MONFR</name>
<sequence>MFNSSSQLYLSILPPIQIPYLHSLSPRVPATLIISLQRLSDADGRRARFLGARMRASSLVSIPMIQTCSARLTWQVVSSNKYKYTVCTYSVRNFRTRITYHVINIHGSSRN</sequence>
<protein>
    <submittedName>
        <fullName evidence="1">Uncharacterized protein</fullName>
    </submittedName>
</protein>
<gene>
    <name evidence="1" type="ORF">EYC84_010973</name>
</gene>
<dbReference type="Proteomes" id="UP000322873">
    <property type="component" value="Unassembled WGS sequence"/>
</dbReference>
<comment type="caution">
    <text evidence="1">The sequence shown here is derived from an EMBL/GenBank/DDBJ whole genome shotgun (WGS) entry which is preliminary data.</text>
</comment>
<keyword evidence="2" id="KW-1185">Reference proteome</keyword>